<feature type="transmembrane region" description="Helical" evidence="1">
    <location>
        <begin position="6"/>
        <end position="26"/>
    </location>
</feature>
<evidence type="ECO:0000256" key="1">
    <source>
        <dbReference type="SAM" id="Phobius"/>
    </source>
</evidence>
<protein>
    <submittedName>
        <fullName evidence="2">Uncharacterized protein</fullName>
    </submittedName>
</protein>
<keyword evidence="1" id="KW-0812">Transmembrane</keyword>
<keyword evidence="1" id="KW-0472">Membrane</keyword>
<dbReference type="AlphaFoldDB" id="A0A6C0AQG8"/>
<proteinExistence type="predicted"/>
<accession>A0A6C0AQG8</accession>
<dbReference type="EMBL" id="MN740762">
    <property type="protein sequence ID" value="QHS82099.1"/>
    <property type="molecule type" value="Genomic_DNA"/>
</dbReference>
<evidence type="ECO:0000313" key="2">
    <source>
        <dbReference type="EMBL" id="QHS82099.1"/>
    </source>
</evidence>
<keyword evidence="1" id="KW-1133">Transmembrane helix</keyword>
<reference evidence="2" key="1">
    <citation type="journal article" date="2020" name="Nature">
        <title>Giant virus diversity and host interactions through global metagenomics.</title>
        <authorList>
            <person name="Schulz F."/>
            <person name="Roux S."/>
            <person name="Paez-Espino D."/>
            <person name="Jungbluth S."/>
            <person name="Walsh D.A."/>
            <person name="Denef V.J."/>
            <person name="McMahon K.D."/>
            <person name="Konstantinidis K.T."/>
            <person name="Eloe-Fadrosh E.A."/>
            <person name="Kyrpides N.C."/>
            <person name="Woyke T."/>
        </authorList>
    </citation>
    <scope>NUCLEOTIDE SEQUENCE</scope>
    <source>
        <strain evidence="2">GVMAG-S-1101165-79</strain>
    </source>
</reference>
<sequence>MINTIFYTLIGIPTGYGISIFINDTYNILYNTNISNTLKYSIIIMITFFSFLRGYTDNDLITNIYQYLDL</sequence>
<feature type="transmembrane region" description="Helical" evidence="1">
    <location>
        <begin position="38"/>
        <end position="56"/>
    </location>
</feature>
<name>A0A6C0AQG8_9ZZZZ</name>
<organism evidence="2">
    <name type="scientific">viral metagenome</name>
    <dbReference type="NCBI Taxonomy" id="1070528"/>
    <lineage>
        <taxon>unclassified sequences</taxon>
        <taxon>metagenomes</taxon>
        <taxon>organismal metagenomes</taxon>
    </lineage>
</organism>